<comment type="caution">
    <text evidence="1">The sequence shown here is derived from an EMBL/GenBank/DDBJ whole genome shotgun (WGS) entry which is preliminary data.</text>
</comment>
<evidence type="ECO:0000313" key="2">
    <source>
        <dbReference type="Proteomes" id="UP000030401"/>
    </source>
</evidence>
<name>A0A0A5HUT2_9BACI</name>
<organism evidence="1 2">
    <name type="scientific">Pontibacillus litoralis JSM 072002</name>
    <dbReference type="NCBI Taxonomy" id="1385512"/>
    <lineage>
        <taxon>Bacteria</taxon>
        <taxon>Bacillati</taxon>
        <taxon>Bacillota</taxon>
        <taxon>Bacilli</taxon>
        <taxon>Bacillales</taxon>
        <taxon>Bacillaceae</taxon>
        <taxon>Pontibacillus</taxon>
    </lineage>
</organism>
<dbReference type="EMBL" id="AVPG01000007">
    <property type="protein sequence ID" value="KGX87392.1"/>
    <property type="molecule type" value="Genomic_DNA"/>
</dbReference>
<accession>A0A0A5HUT2</accession>
<dbReference type="Proteomes" id="UP000030401">
    <property type="component" value="Unassembled WGS sequence"/>
</dbReference>
<evidence type="ECO:0000313" key="1">
    <source>
        <dbReference type="EMBL" id="KGX87392.1"/>
    </source>
</evidence>
<proteinExistence type="predicted"/>
<gene>
    <name evidence="1" type="ORF">N784_15540</name>
</gene>
<sequence>MRNGKMGIEQSFYSIHNKCCSYFFGKWFDGEEAV</sequence>
<keyword evidence="2" id="KW-1185">Reference proteome</keyword>
<protein>
    <submittedName>
        <fullName evidence="1">Uncharacterized protein</fullName>
    </submittedName>
</protein>
<dbReference type="AlphaFoldDB" id="A0A0A5HUT2"/>
<reference evidence="1 2" key="1">
    <citation type="submission" date="2013-08" db="EMBL/GenBank/DDBJ databases">
        <authorList>
            <person name="Huang J."/>
            <person name="Wang G."/>
        </authorList>
    </citation>
    <scope>NUCLEOTIDE SEQUENCE [LARGE SCALE GENOMIC DNA]</scope>
    <source>
        <strain evidence="1 2">JSM 072002</strain>
    </source>
</reference>